<name>A0A9N9UF85_9HYPO</name>
<evidence type="ECO:0000313" key="4">
    <source>
        <dbReference type="Proteomes" id="UP000754883"/>
    </source>
</evidence>
<feature type="signal peptide" evidence="2">
    <location>
        <begin position="1"/>
        <end position="15"/>
    </location>
</feature>
<evidence type="ECO:0000256" key="2">
    <source>
        <dbReference type="SAM" id="SignalP"/>
    </source>
</evidence>
<dbReference type="AlphaFoldDB" id="A0A9N9UF85"/>
<proteinExistence type="predicted"/>
<evidence type="ECO:0000313" key="3">
    <source>
        <dbReference type="EMBL" id="CAG9989638.1"/>
    </source>
</evidence>
<reference evidence="3 4" key="2">
    <citation type="submission" date="2021-10" db="EMBL/GenBank/DDBJ databases">
        <authorList>
            <person name="Piombo E."/>
        </authorList>
    </citation>
    <scope>NUCLEOTIDE SEQUENCE [LARGE SCALE GENOMIC DNA]</scope>
</reference>
<evidence type="ECO:0000256" key="1">
    <source>
        <dbReference type="SAM" id="MobiDB-lite"/>
    </source>
</evidence>
<organism evidence="3 4">
    <name type="scientific">Clonostachys byssicola</name>
    <dbReference type="NCBI Taxonomy" id="160290"/>
    <lineage>
        <taxon>Eukaryota</taxon>
        <taxon>Fungi</taxon>
        <taxon>Dikarya</taxon>
        <taxon>Ascomycota</taxon>
        <taxon>Pezizomycotina</taxon>
        <taxon>Sordariomycetes</taxon>
        <taxon>Hypocreomycetidae</taxon>
        <taxon>Hypocreales</taxon>
        <taxon>Bionectriaceae</taxon>
        <taxon>Clonostachys</taxon>
    </lineage>
</organism>
<accession>A0A9N9UF85</accession>
<keyword evidence="4" id="KW-1185">Reference proteome</keyword>
<feature type="region of interest" description="Disordered" evidence="1">
    <location>
        <begin position="156"/>
        <end position="216"/>
    </location>
</feature>
<comment type="caution">
    <text evidence="3">The sequence shown here is derived from an EMBL/GenBank/DDBJ whole genome shotgun (WGS) entry which is preliminary data.</text>
</comment>
<dbReference type="PANTHER" id="PTHR38166">
    <property type="entry name" value="C2H2-TYPE DOMAIN-CONTAINING PROTEIN-RELATED"/>
    <property type="match status" value="1"/>
</dbReference>
<keyword evidence="2" id="KW-0732">Signal</keyword>
<dbReference type="Proteomes" id="UP000754883">
    <property type="component" value="Unassembled WGS sequence"/>
</dbReference>
<evidence type="ECO:0008006" key="5">
    <source>
        <dbReference type="Google" id="ProtNLM"/>
    </source>
</evidence>
<dbReference type="PANTHER" id="PTHR38166:SF1">
    <property type="entry name" value="C2H2-TYPE DOMAIN-CONTAINING PROTEIN"/>
    <property type="match status" value="1"/>
</dbReference>
<reference evidence="4" key="1">
    <citation type="submission" date="2019-06" db="EMBL/GenBank/DDBJ databases">
        <authorList>
            <person name="Broberg M."/>
        </authorList>
    </citation>
    <scope>NUCLEOTIDE SEQUENCE [LARGE SCALE GENOMIC DNA]</scope>
</reference>
<dbReference type="EMBL" id="CABFNO020001467">
    <property type="protein sequence ID" value="CAG9989638.1"/>
    <property type="molecule type" value="Genomic_DNA"/>
</dbReference>
<feature type="compositionally biased region" description="Basic residues" evidence="1">
    <location>
        <begin position="166"/>
        <end position="182"/>
    </location>
</feature>
<protein>
    <recommendedName>
        <fullName evidence="5">C2H2-type domain-containing protein</fullName>
    </recommendedName>
</protein>
<dbReference type="OrthoDB" id="3564303at2759"/>
<feature type="chain" id="PRO_5040142457" description="C2H2-type domain-containing protein" evidence="2">
    <location>
        <begin position="16"/>
        <end position="413"/>
    </location>
</feature>
<sequence>MVVLLATVGLYGGLSAPNRLPGPKAAACPCSPAASTTQGINTRYNETNGPLSAPNVAALTTRFALFGVVGDSLRAQCKPTTALGSSTLGLGSSRFSGKYNALGLDVTSGFYLTCALQLAKAVSESSLSINILELCCESAGWVSAIVYHPEGNTPGHYEGGVPCPPAKRRAPRGRARQGRAKKAATNNHNDEGEEDEGEQPPRRRPQPEPIDPTKPPKRYFACPFYKYDPVRHWRCYRKYEFKRPYDVTTHLARLHVISDYYCAKCFKEFDDERKWWEHDTNACLEIVGPERLWKEDVDDLLRIPTSRGTSDAEKWYCLWDRVFPGVERPSSPYMSEGLEEALAITRENGWRRLEGALPGILSDNGFPVENGNFHTLLGDLLNTLVPETTAEMAITQPYQRPFHRRILERFQSS</sequence>
<gene>
    <name evidence="3" type="ORF">CBYS24578_00005297</name>
</gene>